<dbReference type="GO" id="GO:0000049">
    <property type="term" value="F:tRNA binding"/>
    <property type="evidence" value="ECO:0007669"/>
    <property type="project" value="UniProtKB-UniRule"/>
</dbReference>
<feature type="transmembrane region" description="Helical" evidence="10">
    <location>
        <begin position="241"/>
        <end position="261"/>
    </location>
</feature>
<keyword evidence="9" id="KW-0694">RNA-binding</keyword>
<evidence type="ECO:0000313" key="12">
    <source>
        <dbReference type="Proteomes" id="UP000005508"/>
    </source>
</evidence>
<keyword evidence="9" id="KW-0820">tRNA-binding</keyword>
<evidence type="ECO:0000256" key="7">
    <source>
        <dbReference type="ARBA" id="ARBA00022989"/>
    </source>
</evidence>
<dbReference type="GO" id="GO:0043908">
    <property type="term" value="F:Ser(Gly)-tRNA(Ala) hydrolase activity"/>
    <property type="evidence" value="ECO:0007669"/>
    <property type="project" value="UniProtKB-UniRule"/>
</dbReference>
<dbReference type="NCBIfam" id="NF002457">
    <property type="entry name" value="PRK01637.1"/>
    <property type="match status" value="1"/>
</dbReference>
<dbReference type="InterPro" id="IPR003732">
    <property type="entry name" value="Daa-tRNA_deacyls_DTD"/>
</dbReference>
<keyword evidence="7 10" id="KW-1133">Transmembrane helix</keyword>
<dbReference type="PANTHER" id="PTHR30213:SF0">
    <property type="entry name" value="UPF0761 MEMBRANE PROTEIN YIHY"/>
    <property type="match status" value="1"/>
</dbReference>
<comment type="subunit">
    <text evidence="9">Homodimer.</text>
</comment>
<dbReference type="GO" id="GO:0051499">
    <property type="term" value="F:D-aminoacyl-tRNA deacylase activity"/>
    <property type="evidence" value="ECO:0007669"/>
    <property type="project" value="UniProtKB-UniRule"/>
</dbReference>
<dbReference type="NCBIfam" id="TIGR00765">
    <property type="entry name" value="yihY_not_rbn"/>
    <property type="match status" value="1"/>
</dbReference>
<dbReference type="EC" id="3.1.1.-" evidence="9"/>
<evidence type="ECO:0000256" key="4">
    <source>
        <dbReference type="ARBA" id="ARBA00022519"/>
    </source>
</evidence>
<dbReference type="InterPro" id="IPR023679">
    <property type="entry name" value="UPF0761_bac"/>
</dbReference>
<comment type="similarity">
    <text evidence="10">Belongs to the UPF0761 family.</text>
</comment>
<dbReference type="CDD" id="cd00563">
    <property type="entry name" value="Dtyr_deacylase"/>
    <property type="match status" value="1"/>
</dbReference>
<protein>
    <recommendedName>
        <fullName evidence="9 10">Multifunctional fusion protein</fullName>
    </recommendedName>
    <domain>
        <recommendedName>
            <fullName evidence="9">D-aminoacyl-tRNA deacylase</fullName>
            <shortName evidence="9">DTD</shortName>
            <ecNumber evidence="9">3.1.1.96</ecNumber>
        </recommendedName>
        <alternativeName>
            <fullName evidence="9">Gly-tRNA(Ala) deacylase</fullName>
            <ecNumber evidence="9">3.1.1.-</ecNumber>
        </alternativeName>
    </domain>
    <domain>
        <recommendedName>
            <fullName evidence="10">UPF0761 membrane protein SC1083_2138</fullName>
        </recommendedName>
    </domain>
</protein>
<dbReference type="NCBIfam" id="TIGR00256">
    <property type="entry name" value="D-aminoacyl-tRNA deacylase"/>
    <property type="match status" value="1"/>
</dbReference>
<evidence type="ECO:0000313" key="11">
    <source>
        <dbReference type="EMBL" id="EGY32444.1"/>
    </source>
</evidence>
<dbReference type="InterPro" id="IPR017039">
    <property type="entry name" value="Virul_fac_BrkB"/>
</dbReference>
<dbReference type="EC" id="3.1.1.96" evidence="9"/>
<evidence type="ECO:0000256" key="5">
    <source>
        <dbReference type="ARBA" id="ARBA00022692"/>
    </source>
</evidence>
<evidence type="ECO:0000256" key="8">
    <source>
        <dbReference type="ARBA" id="ARBA00023136"/>
    </source>
</evidence>
<keyword evidence="3 10" id="KW-1003">Cell membrane</keyword>
<dbReference type="FunFam" id="3.50.80.10:FF:000001">
    <property type="entry name" value="D-aminoacyl-tRNA deacylase"/>
    <property type="match status" value="1"/>
</dbReference>
<keyword evidence="5 10" id="KW-0812">Transmembrane</keyword>
<dbReference type="Gene3D" id="3.50.80.10">
    <property type="entry name" value="D-tyrosyl-tRNA(Tyr) deacylase"/>
    <property type="match status" value="1"/>
</dbReference>
<accession>G4ABA3</accession>
<feature type="transmembrane region" description="Helical" evidence="10">
    <location>
        <begin position="168"/>
        <end position="188"/>
    </location>
</feature>
<comment type="caution">
    <text evidence="11">The sequence shown here is derived from an EMBL/GenBank/DDBJ whole genome shotgun (WGS) entry which is preliminary data.</text>
</comment>
<name>G4ABA3_AGGAC</name>
<dbReference type="GO" id="GO:0019478">
    <property type="term" value="P:D-amino acid catabolic process"/>
    <property type="evidence" value="ECO:0007669"/>
    <property type="project" value="UniProtKB-UniRule"/>
</dbReference>
<dbReference type="SMR" id="G4ABA3"/>
<proteinExistence type="inferred from homology"/>
<gene>
    <name evidence="9" type="primary">dtd</name>
    <name evidence="11" type="ORF">SC1083_2138</name>
</gene>
<feature type="transmembrane region" description="Helical" evidence="10">
    <location>
        <begin position="26"/>
        <end position="49"/>
    </location>
</feature>
<feature type="short sequence motif" description="Gly-cisPro motif, important for rejection of L-amino acids" evidence="9">
    <location>
        <begin position="411"/>
        <end position="412"/>
    </location>
</feature>
<dbReference type="AlphaFoldDB" id="G4ABA3"/>
<dbReference type="HAMAP" id="MF_00518">
    <property type="entry name" value="Deacylase_Dtd"/>
    <property type="match status" value="1"/>
</dbReference>
<dbReference type="Pfam" id="PF02580">
    <property type="entry name" value="Tyr_Deacylase"/>
    <property type="match status" value="1"/>
</dbReference>
<keyword evidence="4" id="KW-0997">Cell inner membrane</keyword>
<dbReference type="SUPFAM" id="SSF69500">
    <property type="entry name" value="DTD-like"/>
    <property type="match status" value="1"/>
</dbReference>
<organism evidence="11 12">
    <name type="scientific">Aggregatibacter actinomycetemcomitans serotype e str. SC1083</name>
    <dbReference type="NCBI Taxonomy" id="907488"/>
    <lineage>
        <taxon>Bacteria</taxon>
        <taxon>Pseudomonadati</taxon>
        <taxon>Pseudomonadota</taxon>
        <taxon>Gammaproteobacteria</taxon>
        <taxon>Pasteurellales</taxon>
        <taxon>Pasteurellaceae</taxon>
        <taxon>Aggregatibacter</taxon>
    </lineage>
</organism>
<evidence type="ECO:0000256" key="1">
    <source>
        <dbReference type="ARBA" id="ARBA00004651"/>
    </source>
</evidence>
<dbReference type="EMBL" id="AEJM01000048">
    <property type="protein sequence ID" value="EGY32444.1"/>
    <property type="molecule type" value="Genomic_DNA"/>
</dbReference>
<sequence length="419" mass="46239">MIDLKSFCTLFWQRFNHNKLTQAAGYLTYSTMLAIVPLIMVVFSIFSAFPVFNEVTGALKAFIFTNFAPSAGDVVGQYIDEFVNNSKQMSAVGIISLIVVALMLINSIDRTLNGIWHDTSTRPIFTSFAIYWLILTLGPLLVGTSIAASSYVKTMFEHSAASSFGLKLLGFVPFLSTWFIFTVIYMVVPNKKVSIKHSAAGALIAAVFFTLGKQAFAWYIVTFPSYQLIYGAMATLPIMLLWIQLSWTFVLLGAQLAAVLAEVRSKKQINYQEVTVIALIQRVTQAKVEVGGEVVGQIGEGLLVLLGVEKDDDRQKADKLAEKVLNYRVFSDADNKMNLNVQQIDGELLVVSQFTLAADTQKGLRPSFSKGAPPPLANELYAYFVQKCGEKLKVECGRFAADMQVSLVNDGPVTFWLSC</sequence>
<feature type="transmembrane region" description="Helical" evidence="10">
    <location>
        <begin position="129"/>
        <end position="148"/>
    </location>
</feature>
<feature type="transmembrane region" description="Helical" evidence="10">
    <location>
        <begin position="200"/>
        <end position="221"/>
    </location>
</feature>
<evidence type="ECO:0000256" key="3">
    <source>
        <dbReference type="ARBA" id="ARBA00022475"/>
    </source>
</evidence>
<reference evidence="11 12" key="1">
    <citation type="submission" date="2010-10" db="EMBL/GenBank/DDBJ databases">
        <authorList>
            <person name="Chen C."/>
            <person name="Kittichotirat W."/>
            <person name="Asikainen S."/>
            <person name="Bumgarner R."/>
        </authorList>
    </citation>
    <scope>NUCLEOTIDE SEQUENCE [LARGE SCALE GENOMIC DNA]</scope>
    <source>
        <strain evidence="11 12">SC1083</strain>
    </source>
</reference>
<keyword evidence="9" id="KW-0963">Cytoplasm</keyword>
<comment type="domain">
    <text evidence="9">A Gly-cisPro motif from one monomer fits into the active site of the other monomer to allow specific chiral rejection of L-amino acids.</text>
</comment>
<comment type="subcellular location">
    <subcellularLocation>
        <location evidence="1 10">Cell membrane</location>
        <topology evidence="1 10">Multi-pass membrane protein</topology>
    </subcellularLocation>
    <subcellularLocation>
        <location evidence="9">Cytoplasm</location>
    </subcellularLocation>
</comment>
<dbReference type="Pfam" id="PF03631">
    <property type="entry name" value="Virul_fac_BrkB"/>
    <property type="match status" value="1"/>
</dbReference>
<dbReference type="GO" id="GO:0106026">
    <property type="term" value="F:Gly-tRNA(Ala) deacylase activity"/>
    <property type="evidence" value="ECO:0007669"/>
    <property type="project" value="UniProtKB-UniRule"/>
</dbReference>
<keyword evidence="8 10" id="KW-0472">Membrane</keyword>
<evidence type="ECO:0000256" key="9">
    <source>
        <dbReference type="HAMAP-Rule" id="MF_00518"/>
    </source>
</evidence>
<feature type="transmembrane region" description="Helical" evidence="10">
    <location>
        <begin position="89"/>
        <end position="108"/>
    </location>
</feature>
<dbReference type="PANTHER" id="PTHR30213">
    <property type="entry name" value="INNER MEMBRANE PROTEIN YHJD"/>
    <property type="match status" value="1"/>
</dbReference>
<dbReference type="Proteomes" id="UP000005508">
    <property type="component" value="Unassembled WGS sequence"/>
</dbReference>
<dbReference type="InterPro" id="IPR023509">
    <property type="entry name" value="DTD-like_sf"/>
</dbReference>
<dbReference type="GO" id="GO:0005737">
    <property type="term" value="C:cytoplasm"/>
    <property type="evidence" value="ECO:0007669"/>
    <property type="project" value="UniProtKB-SubCell"/>
</dbReference>
<evidence type="ECO:0000256" key="6">
    <source>
        <dbReference type="ARBA" id="ARBA00022801"/>
    </source>
</evidence>
<comment type="function">
    <text evidence="9">An aminoacyl-tRNA editing enzyme that deacylates mischarged D-aminoacyl-tRNAs. Also deacylates mischarged glycyl-tRNA(Ala), protecting cells against glycine mischarging by AlaRS. Acts via tRNA-based rather than protein-based catalysis; rejects L-amino acids rather than detecting D-amino acids in the active site. By recycling D-aminoacyl-tRNA to D-amino acids and free tRNA molecules, this enzyme counteracts the toxicity associated with the formation of D-aminoacyl-tRNA entities in vivo and helps enforce protein L-homochirality.</text>
</comment>
<comment type="catalytic activity">
    <reaction evidence="9">
        <text>glycyl-tRNA(Ala) + H2O = tRNA(Ala) + glycine + H(+)</text>
        <dbReference type="Rhea" id="RHEA:53744"/>
        <dbReference type="Rhea" id="RHEA-COMP:9657"/>
        <dbReference type="Rhea" id="RHEA-COMP:13640"/>
        <dbReference type="ChEBI" id="CHEBI:15377"/>
        <dbReference type="ChEBI" id="CHEBI:15378"/>
        <dbReference type="ChEBI" id="CHEBI:57305"/>
        <dbReference type="ChEBI" id="CHEBI:78442"/>
        <dbReference type="ChEBI" id="CHEBI:78522"/>
    </reaction>
</comment>
<evidence type="ECO:0000256" key="10">
    <source>
        <dbReference type="HAMAP-Rule" id="MF_00672"/>
    </source>
</evidence>
<comment type="catalytic activity">
    <reaction evidence="9">
        <text>a D-aminoacyl-tRNA + H2O = a tRNA + a D-alpha-amino acid + H(+)</text>
        <dbReference type="Rhea" id="RHEA:13953"/>
        <dbReference type="Rhea" id="RHEA-COMP:10123"/>
        <dbReference type="Rhea" id="RHEA-COMP:10124"/>
        <dbReference type="ChEBI" id="CHEBI:15377"/>
        <dbReference type="ChEBI" id="CHEBI:15378"/>
        <dbReference type="ChEBI" id="CHEBI:59871"/>
        <dbReference type="ChEBI" id="CHEBI:78442"/>
        <dbReference type="ChEBI" id="CHEBI:79333"/>
        <dbReference type="EC" id="3.1.1.96"/>
    </reaction>
</comment>
<keyword evidence="6 9" id="KW-0378">Hydrolase</keyword>
<evidence type="ECO:0000256" key="2">
    <source>
        <dbReference type="ARBA" id="ARBA00009673"/>
    </source>
</evidence>
<dbReference type="PATRIC" id="fig|907488.3.peg.2085"/>
<dbReference type="HAMAP" id="MF_00672">
    <property type="entry name" value="UPF0761"/>
    <property type="match status" value="1"/>
</dbReference>
<comment type="similarity">
    <text evidence="2 9">Belongs to the DTD family.</text>
</comment>
<dbReference type="GO" id="GO:0005886">
    <property type="term" value="C:plasma membrane"/>
    <property type="evidence" value="ECO:0007669"/>
    <property type="project" value="UniProtKB-SubCell"/>
</dbReference>